<dbReference type="Proteomes" id="UP000297407">
    <property type="component" value="Unassembled WGS sequence"/>
</dbReference>
<evidence type="ECO:0000313" key="2">
    <source>
        <dbReference type="EMBL" id="TGD58463.1"/>
    </source>
</evidence>
<proteinExistence type="predicted"/>
<accession>A0A4Z0L7G3</accession>
<dbReference type="EMBL" id="SRLH01000003">
    <property type="protein sequence ID" value="TGD58463.1"/>
    <property type="molecule type" value="Genomic_DNA"/>
</dbReference>
<organism evidence="2 3">
    <name type="scientific">Flavobacterium humi</name>
    <dbReference type="NCBI Taxonomy" id="2562683"/>
    <lineage>
        <taxon>Bacteria</taxon>
        <taxon>Pseudomonadati</taxon>
        <taxon>Bacteroidota</taxon>
        <taxon>Flavobacteriia</taxon>
        <taxon>Flavobacteriales</taxon>
        <taxon>Flavobacteriaceae</taxon>
        <taxon>Flavobacterium</taxon>
    </lineage>
</organism>
<gene>
    <name evidence="2" type="ORF">E4635_06000</name>
</gene>
<evidence type="ECO:0000313" key="3">
    <source>
        <dbReference type="Proteomes" id="UP000297407"/>
    </source>
</evidence>
<keyword evidence="3" id="KW-1185">Reference proteome</keyword>
<dbReference type="OrthoDB" id="1115172at2"/>
<comment type="caution">
    <text evidence="2">The sequence shown here is derived from an EMBL/GenBank/DDBJ whole genome shotgun (WGS) entry which is preliminary data.</text>
</comment>
<feature type="coiled-coil region" evidence="1">
    <location>
        <begin position="112"/>
        <end position="146"/>
    </location>
</feature>
<protein>
    <recommendedName>
        <fullName evidence="4">Chromosome partitioning protein ParA</fullName>
    </recommendedName>
</protein>
<evidence type="ECO:0000256" key="1">
    <source>
        <dbReference type="SAM" id="Coils"/>
    </source>
</evidence>
<name>A0A4Z0L7G3_9FLAO</name>
<reference evidence="2 3" key="1">
    <citation type="submission" date="2019-04" db="EMBL/GenBank/DDBJ databases">
        <title>Flavobacterium sp. strain DS2-A Genome sequencing and assembly.</title>
        <authorList>
            <person name="Kim I."/>
        </authorList>
    </citation>
    <scope>NUCLEOTIDE SEQUENCE [LARGE SCALE GENOMIC DNA]</scope>
    <source>
        <strain evidence="2 3">DS2-A</strain>
    </source>
</reference>
<dbReference type="AlphaFoldDB" id="A0A4Z0L7G3"/>
<dbReference type="RefSeq" id="WP_135525723.1">
    <property type="nucleotide sequence ID" value="NZ_SRLH01000003.1"/>
</dbReference>
<keyword evidence="1" id="KW-0175">Coiled coil</keyword>
<sequence length="286" mass="32204">MTLRTSLKMIKLSAVVFASVGIVFASKYYQGKSQNKKLQQEIQLEKITHSNELTEILSRYDATLNENKELLRQQNAPQQTVPANIKPVATVVAPTPKTQEIRQEIHPNAKKIDSLKNQLKEQSDQNKSLATELGELSSKYRELKKRNDSNESALALSKNLTAINVYANGIKIVSNNIIETKRFSAIEQIKVCFTLLENKAAIKGNKDIYIQIVNPDNKVVSKNGDFVEEDSRLLSYSAKTNIYYDNEELDVCVFVDPNKNDIQKGDYEINIFSGINLIGSTVFSLK</sequence>
<evidence type="ECO:0008006" key="4">
    <source>
        <dbReference type="Google" id="ProtNLM"/>
    </source>
</evidence>